<reference evidence="5 6" key="1">
    <citation type="submission" date="2024-02" db="EMBL/GenBank/DDBJ databases">
        <title>Chromosome-scale genome assembly of the rough periwinkle Littorina saxatilis.</title>
        <authorList>
            <person name="De Jode A."/>
            <person name="Faria R."/>
            <person name="Formenti G."/>
            <person name="Sims Y."/>
            <person name="Smith T.P."/>
            <person name="Tracey A."/>
            <person name="Wood J.M.D."/>
            <person name="Zagrodzka Z.B."/>
            <person name="Johannesson K."/>
            <person name="Butlin R.K."/>
            <person name="Leder E.H."/>
        </authorList>
    </citation>
    <scope>NUCLEOTIDE SEQUENCE [LARGE SCALE GENOMIC DNA]</scope>
    <source>
        <strain evidence="5">Snail1</strain>
        <tissue evidence="5">Muscle</tissue>
    </source>
</reference>
<evidence type="ECO:0000259" key="4">
    <source>
        <dbReference type="Pfam" id="PF00135"/>
    </source>
</evidence>
<keyword evidence="6" id="KW-1185">Reference proteome</keyword>
<dbReference type="Proteomes" id="UP001374579">
    <property type="component" value="Unassembled WGS sequence"/>
</dbReference>
<evidence type="ECO:0000256" key="2">
    <source>
        <dbReference type="ARBA" id="ARBA00022729"/>
    </source>
</evidence>
<feature type="chain" id="PRO_5042832620" description="Carboxylesterase type B domain-containing protein" evidence="3">
    <location>
        <begin position="20"/>
        <end position="558"/>
    </location>
</feature>
<evidence type="ECO:0000313" key="6">
    <source>
        <dbReference type="Proteomes" id="UP001374579"/>
    </source>
</evidence>
<sequence>MTVVTVAFIVLTTIPLCVSEDVVVTTKNGELRGRRVSTGQTSYLDTFLGIPFAAPPVGPLRFKAPQPPASWTGTRDSTRFSAMCPQLAGGNKTLDLPISEDCLYLNIYSPNAQTNDSLLPVMFWIHGGFYIVGSGASFNGTALTSRGVVVVTINYRLGALGFLSTLDAASPGNNGLLDQILALKWVKDNIALFHGDPNDVTIFGQSAGSGSVSLLRLSPLAQGLFSKAIMESGVSLSHWAVARPGKEILSPLQYAQRLGTAVGCGSAVNQSNAALVDCLRNMTVERILNGTNTVYIPNSQGVPAFNPTVETVVGVIPEDPRILLTRGSGSNVTSIRGINSKESAGVFLEQPLSYFTLPNVEAEIAQFTKIHFFRDNPVTVANKIVAQYITSQHLTTAKQYREALIQINTDFTFTVPTILEQQHTAMIPGHAPQYLYQFSYRASHDPSPSWAGAMHSSELPFVFGAPFMRDRFSDQYNHFNWTSEDSDVSGNMMTLWTSFAKDRNPSPHRVVGGIWAPYSLDSQDYLDIGSSLTITTNLATDRVKFWKSILDKAQVLIG</sequence>
<evidence type="ECO:0000313" key="5">
    <source>
        <dbReference type="EMBL" id="KAK7100334.1"/>
    </source>
</evidence>
<evidence type="ECO:0000256" key="1">
    <source>
        <dbReference type="ARBA" id="ARBA00005964"/>
    </source>
</evidence>
<organism evidence="5 6">
    <name type="scientific">Littorina saxatilis</name>
    <dbReference type="NCBI Taxonomy" id="31220"/>
    <lineage>
        <taxon>Eukaryota</taxon>
        <taxon>Metazoa</taxon>
        <taxon>Spiralia</taxon>
        <taxon>Lophotrochozoa</taxon>
        <taxon>Mollusca</taxon>
        <taxon>Gastropoda</taxon>
        <taxon>Caenogastropoda</taxon>
        <taxon>Littorinimorpha</taxon>
        <taxon>Littorinoidea</taxon>
        <taxon>Littorinidae</taxon>
        <taxon>Littorina</taxon>
    </lineage>
</organism>
<dbReference type="Pfam" id="PF00135">
    <property type="entry name" value="COesterase"/>
    <property type="match status" value="1"/>
</dbReference>
<dbReference type="InterPro" id="IPR019819">
    <property type="entry name" value="Carboxylesterase_B_CS"/>
</dbReference>
<feature type="domain" description="Carboxylesterase type B" evidence="4">
    <location>
        <begin position="21"/>
        <end position="546"/>
    </location>
</feature>
<gene>
    <name evidence="5" type="ORF">V1264_023306</name>
</gene>
<evidence type="ECO:0000256" key="3">
    <source>
        <dbReference type="SAM" id="SignalP"/>
    </source>
</evidence>
<dbReference type="PROSITE" id="PS00941">
    <property type="entry name" value="CARBOXYLESTERASE_B_2"/>
    <property type="match status" value="1"/>
</dbReference>
<protein>
    <recommendedName>
        <fullName evidence="4">Carboxylesterase type B domain-containing protein</fullName>
    </recommendedName>
</protein>
<proteinExistence type="inferred from homology"/>
<dbReference type="InterPro" id="IPR051093">
    <property type="entry name" value="Neuroligin/BSAL"/>
</dbReference>
<name>A0AAN9B7Y2_9CAEN</name>
<dbReference type="InterPro" id="IPR002018">
    <property type="entry name" value="CarbesteraseB"/>
</dbReference>
<keyword evidence="2 3" id="KW-0732">Signal</keyword>
<dbReference type="Gene3D" id="3.40.50.1820">
    <property type="entry name" value="alpha/beta hydrolase"/>
    <property type="match status" value="1"/>
</dbReference>
<dbReference type="PANTHER" id="PTHR43903">
    <property type="entry name" value="NEUROLIGIN"/>
    <property type="match status" value="1"/>
</dbReference>
<dbReference type="InterPro" id="IPR029058">
    <property type="entry name" value="AB_hydrolase_fold"/>
</dbReference>
<dbReference type="EMBL" id="JBAMIC010000011">
    <property type="protein sequence ID" value="KAK7100334.1"/>
    <property type="molecule type" value="Genomic_DNA"/>
</dbReference>
<dbReference type="SUPFAM" id="SSF53474">
    <property type="entry name" value="alpha/beta-Hydrolases"/>
    <property type="match status" value="1"/>
</dbReference>
<comment type="similarity">
    <text evidence="1">Belongs to the type-B carboxylesterase/lipase family.</text>
</comment>
<dbReference type="AlphaFoldDB" id="A0AAN9B7Y2"/>
<feature type="signal peptide" evidence="3">
    <location>
        <begin position="1"/>
        <end position="19"/>
    </location>
</feature>
<comment type="caution">
    <text evidence="5">The sequence shown here is derived from an EMBL/GenBank/DDBJ whole genome shotgun (WGS) entry which is preliminary data.</text>
</comment>
<accession>A0AAN9B7Y2</accession>